<dbReference type="CDD" id="cd02000">
    <property type="entry name" value="TPP_E1_PDC_ADC_BCADC"/>
    <property type="match status" value="1"/>
</dbReference>
<dbReference type="EMBL" id="SOGT01000011">
    <property type="protein sequence ID" value="TFD26082.1"/>
    <property type="molecule type" value="Genomic_DNA"/>
</dbReference>
<evidence type="ECO:0000256" key="2">
    <source>
        <dbReference type="ARBA" id="ARBA00023002"/>
    </source>
</evidence>
<dbReference type="Proteomes" id="UP000298424">
    <property type="component" value="Unassembled WGS sequence"/>
</dbReference>
<dbReference type="SUPFAM" id="SSF52518">
    <property type="entry name" value="Thiamin diphosphate-binding fold (THDP-binding)"/>
    <property type="match status" value="1"/>
</dbReference>
<protein>
    <submittedName>
        <fullName evidence="5">Pyruvate dehydrogenase (Acetyl-transferring) E1 component subunit alpha</fullName>
    </submittedName>
</protein>
<evidence type="ECO:0000313" key="5">
    <source>
        <dbReference type="EMBL" id="TFD26082.1"/>
    </source>
</evidence>
<keyword evidence="5" id="KW-0670">Pyruvate</keyword>
<dbReference type="PANTHER" id="PTHR43380">
    <property type="entry name" value="2-OXOISOVALERATE DEHYDROGENASE SUBUNIT ALPHA, MITOCHONDRIAL"/>
    <property type="match status" value="1"/>
</dbReference>
<evidence type="ECO:0000313" key="6">
    <source>
        <dbReference type="Proteomes" id="UP000298424"/>
    </source>
</evidence>
<evidence type="ECO:0000256" key="1">
    <source>
        <dbReference type="ARBA" id="ARBA00001964"/>
    </source>
</evidence>
<evidence type="ECO:0000256" key="3">
    <source>
        <dbReference type="ARBA" id="ARBA00023052"/>
    </source>
</evidence>
<dbReference type="GO" id="GO:0016624">
    <property type="term" value="F:oxidoreductase activity, acting on the aldehyde or oxo group of donors, disulfide as acceptor"/>
    <property type="evidence" value="ECO:0007669"/>
    <property type="project" value="InterPro"/>
</dbReference>
<feature type="domain" description="Dehydrogenase E1 component" evidence="4">
    <location>
        <begin position="40"/>
        <end position="309"/>
    </location>
</feature>
<dbReference type="InterPro" id="IPR001017">
    <property type="entry name" value="DH_E1"/>
</dbReference>
<accession>A0A4R8ZI88</accession>
<dbReference type="Gene3D" id="3.40.50.970">
    <property type="match status" value="1"/>
</dbReference>
<keyword evidence="6" id="KW-1185">Reference proteome</keyword>
<proteinExistence type="predicted"/>
<comment type="cofactor">
    <cofactor evidence="1">
        <name>thiamine diphosphate</name>
        <dbReference type="ChEBI" id="CHEBI:58937"/>
    </cofactor>
</comment>
<keyword evidence="3" id="KW-0786">Thiamine pyrophosphate</keyword>
<dbReference type="GO" id="GO:0009083">
    <property type="term" value="P:branched-chain amino acid catabolic process"/>
    <property type="evidence" value="ECO:0007669"/>
    <property type="project" value="TreeGrafter"/>
</dbReference>
<dbReference type="AlphaFoldDB" id="A0A4R8ZI88"/>
<name>A0A4R8ZI88_9MICO</name>
<sequence length="371" mass="40410">MTTVLPAPPLRLIDDLGRMVPQNESGGFTLPVVDTLLSLYRQMVIARRFDAQVTALTRQGRLATYPSALGQEACEIAAVAALDPQDWLFPTYRDSIALLTRGVEPKDILASFRGDWHSGYDYHTHRIAPQATPLATQALHAVGLATAAKLKRHNTVALTLLGDGATSEGDAHEAFNFAAVWQAPVVFVVQNNQFAISVPLDKQMACRTIADKAIGYGMPGYYVDGNDVAAMYAVISAAMDRARTGGGPTLIEGLTYRIEAHTNSDDPTRYRKAADVDLWRHRDPIERLEKYLVAQGALTDEVRASILAAAEELATTTRDCMTEQAVVDPLELFEHVYSTPRTALAEQRAFLAAELDGDAVASVVARDKSTR</sequence>
<dbReference type="PANTHER" id="PTHR43380:SF1">
    <property type="entry name" value="2-OXOISOVALERATE DEHYDROGENASE SUBUNIT ALPHA, MITOCHONDRIAL"/>
    <property type="match status" value="1"/>
</dbReference>
<dbReference type="NCBIfam" id="TIGR03181">
    <property type="entry name" value="PDH_E1_alph_x"/>
    <property type="match status" value="1"/>
</dbReference>
<comment type="caution">
    <text evidence="5">The sequence shown here is derived from an EMBL/GenBank/DDBJ whole genome shotgun (WGS) entry which is preliminary data.</text>
</comment>
<keyword evidence="2" id="KW-0560">Oxidoreductase</keyword>
<reference evidence="5 6" key="1">
    <citation type="submission" date="2019-03" db="EMBL/GenBank/DDBJ databases">
        <title>Genomics of glacier-inhabiting Cryobacterium strains.</title>
        <authorList>
            <person name="Liu Q."/>
            <person name="Xin Y.-H."/>
        </authorList>
    </citation>
    <scope>NUCLEOTIDE SEQUENCE [LARGE SCALE GENOMIC DNA]</scope>
    <source>
        <strain evidence="5 6">TMT1-1</strain>
    </source>
</reference>
<dbReference type="InterPro" id="IPR050771">
    <property type="entry name" value="Alpha-ketoacid_DH_E1_comp"/>
</dbReference>
<dbReference type="InterPro" id="IPR017596">
    <property type="entry name" value="PdhA/BkdA"/>
</dbReference>
<organism evidence="5 6">
    <name type="scientific">Cryobacterium lyxosi</name>
    <dbReference type="NCBI Taxonomy" id="1259228"/>
    <lineage>
        <taxon>Bacteria</taxon>
        <taxon>Bacillati</taxon>
        <taxon>Actinomycetota</taxon>
        <taxon>Actinomycetes</taxon>
        <taxon>Micrococcales</taxon>
        <taxon>Microbacteriaceae</taxon>
        <taxon>Cryobacterium</taxon>
    </lineage>
</organism>
<gene>
    <name evidence="5" type="primary">pdhA</name>
    <name evidence="5" type="ORF">E3T27_08425</name>
</gene>
<dbReference type="OrthoDB" id="9766715at2"/>
<dbReference type="GO" id="GO:0000287">
    <property type="term" value="F:magnesium ion binding"/>
    <property type="evidence" value="ECO:0007669"/>
    <property type="project" value="UniProtKB-ARBA"/>
</dbReference>
<dbReference type="Pfam" id="PF00676">
    <property type="entry name" value="E1_dh"/>
    <property type="match status" value="1"/>
</dbReference>
<evidence type="ECO:0000259" key="4">
    <source>
        <dbReference type="Pfam" id="PF00676"/>
    </source>
</evidence>
<dbReference type="InterPro" id="IPR029061">
    <property type="entry name" value="THDP-binding"/>
</dbReference>